<dbReference type="HOGENOM" id="CLU_2501815_0_0_1"/>
<sequence length="86" mass="9808">MPREATMGSWPVTAASNARQRNALLRQGKATRGFPLAVAAAMPSSALDRCHSLRARRHYGLPLSHQRELPIHRLHRVVRDLHLWHF</sequence>
<evidence type="ECO:0000313" key="1">
    <source>
        <dbReference type="EnsemblPlants" id="ONIVA09G00970.1"/>
    </source>
</evidence>
<keyword evidence="2" id="KW-1185">Reference proteome</keyword>
<reference evidence="1" key="1">
    <citation type="submission" date="2015-04" db="UniProtKB">
        <authorList>
            <consortium name="EnsemblPlants"/>
        </authorList>
    </citation>
    <scope>IDENTIFICATION</scope>
    <source>
        <strain evidence="1">SL10</strain>
    </source>
</reference>
<dbReference type="Gramene" id="ONIVA09G00970.1">
    <property type="protein sequence ID" value="ONIVA09G00970.1"/>
    <property type="gene ID" value="ONIVA09G00970"/>
</dbReference>
<protein>
    <submittedName>
        <fullName evidence="1">Uncharacterized protein</fullName>
    </submittedName>
</protein>
<evidence type="ECO:0000313" key="2">
    <source>
        <dbReference type="Proteomes" id="UP000006591"/>
    </source>
</evidence>
<accession>A0A0E0IGA8</accession>
<name>A0A0E0IGA8_ORYNI</name>
<organism evidence="1">
    <name type="scientific">Oryza nivara</name>
    <name type="common">Indian wild rice</name>
    <name type="synonym">Oryza sativa f. spontanea</name>
    <dbReference type="NCBI Taxonomy" id="4536"/>
    <lineage>
        <taxon>Eukaryota</taxon>
        <taxon>Viridiplantae</taxon>
        <taxon>Streptophyta</taxon>
        <taxon>Embryophyta</taxon>
        <taxon>Tracheophyta</taxon>
        <taxon>Spermatophyta</taxon>
        <taxon>Magnoliopsida</taxon>
        <taxon>Liliopsida</taxon>
        <taxon>Poales</taxon>
        <taxon>Poaceae</taxon>
        <taxon>BOP clade</taxon>
        <taxon>Oryzoideae</taxon>
        <taxon>Oryzeae</taxon>
        <taxon>Oryzinae</taxon>
        <taxon>Oryza</taxon>
    </lineage>
</organism>
<dbReference type="Proteomes" id="UP000006591">
    <property type="component" value="Chromosome 9"/>
</dbReference>
<dbReference type="EnsemblPlants" id="ONIVA09G00970.1">
    <property type="protein sequence ID" value="ONIVA09G00970.1"/>
    <property type="gene ID" value="ONIVA09G00970"/>
</dbReference>
<reference evidence="1" key="2">
    <citation type="submission" date="2018-04" db="EMBL/GenBank/DDBJ databases">
        <title>OnivRS2 (Oryza nivara Reference Sequence Version 2).</title>
        <authorList>
            <person name="Zhang J."/>
            <person name="Kudrna D."/>
            <person name="Lee S."/>
            <person name="Talag J."/>
            <person name="Rajasekar S."/>
            <person name="Welchert J."/>
            <person name="Hsing Y.-I."/>
            <person name="Wing R.A."/>
        </authorList>
    </citation>
    <scope>NUCLEOTIDE SEQUENCE [LARGE SCALE GENOMIC DNA]</scope>
    <source>
        <strain evidence="1">SL10</strain>
    </source>
</reference>
<proteinExistence type="predicted"/>
<dbReference type="AlphaFoldDB" id="A0A0E0IGA8"/>